<gene>
    <name evidence="1" type="ORF">HQ35_07605</name>
</gene>
<evidence type="ECO:0000313" key="2">
    <source>
        <dbReference type="Proteomes" id="UP000030125"/>
    </source>
</evidence>
<reference evidence="1 2" key="1">
    <citation type="submission" date="2014-08" db="EMBL/GenBank/DDBJ databases">
        <title>Porphyromonas cangingivalis strain:COT-109_OH1386 Genome sequencing.</title>
        <authorList>
            <person name="Wallis C."/>
            <person name="Deusch O."/>
            <person name="O'Flynn C."/>
            <person name="Davis I."/>
            <person name="Jospin G."/>
            <person name="Darling A.E."/>
            <person name="Coil D.A."/>
            <person name="Alexiev A."/>
            <person name="Horsfall A."/>
            <person name="Kirkwood N."/>
            <person name="Harris S."/>
            <person name="Eisen J.A."/>
        </authorList>
    </citation>
    <scope>NUCLEOTIDE SEQUENCE [LARGE SCALE GENOMIC DNA]</scope>
    <source>
        <strain evidence="2">COT-109 OH1386</strain>
    </source>
</reference>
<proteinExistence type="predicted"/>
<dbReference type="eggNOG" id="COG0179">
    <property type="taxonomic scope" value="Bacteria"/>
</dbReference>
<dbReference type="AlphaFoldDB" id="A0A0A2ESW6"/>
<sequence length="186" mass="20465">MSLKDKHNEVDIRCVYTKPDSALLNSGKMLYCPEPISRLYAGPYLIVRVARVGKFVAPQFSERYWEQVGVGVSFCGLDEARRAIADGLPHVAYSGFDGSLVQSVLKDYDTCASGALSFIKGTEKHPLALPSPAFINDYLSLISESFMLKIGDLLTFPLLSDYMPVEIGDNLYVALGDEELAFVGVR</sequence>
<evidence type="ECO:0000313" key="1">
    <source>
        <dbReference type="EMBL" id="KGN79424.1"/>
    </source>
</evidence>
<name>A0A0A2ESW6_PORCN</name>
<dbReference type="EMBL" id="JQJD01000050">
    <property type="protein sequence ID" value="KGN79424.1"/>
    <property type="molecule type" value="Genomic_DNA"/>
</dbReference>
<protein>
    <submittedName>
        <fullName evidence="1">Uncharacterized protein</fullName>
    </submittedName>
</protein>
<comment type="caution">
    <text evidence="1">The sequence shown here is derived from an EMBL/GenBank/DDBJ whole genome shotgun (WGS) entry which is preliminary data.</text>
</comment>
<keyword evidence="2" id="KW-1185">Reference proteome</keyword>
<accession>A0A0A2ESW6</accession>
<organism evidence="1 2">
    <name type="scientific">Porphyromonas cangingivalis</name>
    <dbReference type="NCBI Taxonomy" id="36874"/>
    <lineage>
        <taxon>Bacteria</taxon>
        <taxon>Pseudomonadati</taxon>
        <taxon>Bacteroidota</taxon>
        <taxon>Bacteroidia</taxon>
        <taxon>Bacteroidales</taxon>
        <taxon>Porphyromonadaceae</taxon>
        <taxon>Porphyromonas</taxon>
    </lineage>
</organism>
<dbReference type="STRING" id="36874.HQ34_02350"/>
<dbReference type="Proteomes" id="UP000030125">
    <property type="component" value="Unassembled WGS sequence"/>
</dbReference>